<protein>
    <recommendedName>
        <fullName evidence="3">DUF1018 domain-containing protein</fullName>
    </recommendedName>
</protein>
<dbReference type="EMBL" id="NJGI01000007">
    <property type="protein sequence ID" value="PGH19978.1"/>
    <property type="molecule type" value="Genomic_DNA"/>
</dbReference>
<accession>A0A2B7YGD9</accession>
<dbReference type="Proteomes" id="UP000222862">
    <property type="component" value="Unassembled WGS sequence"/>
</dbReference>
<evidence type="ECO:0008006" key="3">
    <source>
        <dbReference type="Google" id="ProtNLM"/>
    </source>
</evidence>
<evidence type="ECO:0000313" key="2">
    <source>
        <dbReference type="Proteomes" id="UP000222862"/>
    </source>
</evidence>
<gene>
    <name evidence="1" type="ORF">RN96_12805</name>
</gene>
<organism evidence="1 2">
    <name type="scientific">Fusobacterium nucleatum subsp. polymorphum</name>
    <name type="common">Fusobacterium polymorphum</name>
    <dbReference type="NCBI Taxonomy" id="76857"/>
    <lineage>
        <taxon>Bacteria</taxon>
        <taxon>Fusobacteriati</taxon>
        <taxon>Fusobacteriota</taxon>
        <taxon>Fusobacteriia</taxon>
        <taxon>Fusobacteriales</taxon>
        <taxon>Fusobacteriaceae</taxon>
        <taxon>Fusobacterium</taxon>
    </lineage>
</organism>
<comment type="caution">
    <text evidence="1">The sequence shown here is derived from an EMBL/GenBank/DDBJ whole genome shotgun (WGS) entry which is preliminary data.</text>
</comment>
<evidence type="ECO:0000313" key="1">
    <source>
        <dbReference type="EMBL" id="PGH19978.1"/>
    </source>
</evidence>
<dbReference type="RefSeq" id="WP_098703727.1">
    <property type="nucleotide sequence ID" value="NZ_CP056007.1"/>
</dbReference>
<proteinExistence type="predicted"/>
<reference evidence="1 2" key="1">
    <citation type="submission" date="2017-06" db="EMBL/GenBank/DDBJ databases">
        <title>Genome sequencing of Fusobacterium nucleatum subsp. polymorphum KCOM 1232 (=ChDC F37).</title>
        <authorList>
            <person name="Kook J.-K."/>
            <person name="Park S.-N."/>
            <person name="Lim Y.K."/>
            <person name="Roh H."/>
        </authorList>
    </citation>
    <scope>NUCLEOTIDE SEQUENCE [LARGE SCALE GENOMIC DNA]</scope>
    <source>
        <strain evidence="2">KCOM 1232 ( ChDC F37)</strain>
    </source>
</reference>
<sequence length="134" mass="15826">MKEIKKHQIKYIHTLKYKANLTDEYYRLLLSSKFNKDSCKDLTEAQASVLITLLTRHIQGANLATEQQLKKFNVLYKKCFNEEDKASYIKQYLGKGKSEKNMTVKECSKLIYILEEIVKWQEKKELNGEENNNK</sequence>
<name>A0A2B7YGD9_FUSNP</name>
<dbReference type="AlphaFoldDB" id="A0A2B7YGD9"/>